<dbReference type="OrthoDB" id="5838186at2759"/>
<reference evidence="2 3" key="2">
    <citation type="submission" date="2018-11" db="EMBL/GenBank/DDBJ databases">
        <authorList>
            <consortium name="Pathogen Informatics"/>
        </authorList>
    </citation>
    <scope>NUCLEOTIDE SEQUENCE [LARGE SCALE GENOMIC DNA]</scope>
</reference>
<dbReference type="Proteomes" id="UP000271098">
    <property type="component" value="Unassembled WGS sequence"/>
</dbReference>
<accession>A0A183DFU1</accession>
<dbReference type="GO" id="GO:0005634">
    <property type="term" value="C:nucleus"/>
    <property type="evidence" value="ECO:0007669"/>
    <property type="project" value="TreeGrafter"/>
</dbReference>
<dbReference type="GO" id="GO:0031625">
    <property type="term" value="F:ubiquitin protein ligase binding"/>
    <property type="evidence" value="ECO:0007669"/>
    <property type="project" value="TreeGrafter"/>
</dbReference>
<dbReference type="Pfam" id="PF05021">
    <property type="entry name" value="NPL4"/>
    <property type="match status" value="1"/>
</dbReference>
<evidence type="ECO:0000313" key="3">
    <source>
        <dbReference type="Proteomes" id="UP000271098"/>
    </source>
</evidence>
<protein>
    <submittedName>
        <fullName evidence="4">NPL4 domain-containing protein</fullName>
    </submittedName>
</protein>
<keyword evidence="3" id="KW-1185">Reference proteome</keyword>
<name>A0A183DFU1_9BILA</name>
<dbReference type="GO" id="GO:0006511">
    <property type="term" value="P:ubiquitin-dependent protein catabolic process"/>
    <property type="evidence" value="ECO:0007669"/>
    <property type="project" value="InterPro"/>
</dbReference>
<evidence type="ECO:0000313" key="2">
    <source>
        <dbReference type="EMBL" id="VDK58872.1"/>
    </source>
</evidence>
<organism evidence="4">
    <name type="scientific">Gongylonema pulchrum</name>
    <dbReference type="NCBI Taxonomy" id="637853"/>
    <lineage>
        <taxon>Eukaryota</taxon>
        <taxon>Metazoa</taxon>
        <taxon>Ecdysozoa</taxon>
        <taxon>Nematoda</taxon>
        <taxon>Chromadorea</taxon>
        <taxon>Rhabditida</taxon>
        <taxon>Spirurina</taxon>
        <taxon>Spiruromorpha</taxon>
        <taxon>Spiruroidea</taxon>
        <taxon>Gongylonematidae</taxon>
        <taxon>Gongylonema</taxon>
    </lineage>
</organism>
<evidence type="ECO:0000313" key="4">
    <source>
        <dbReference type="WBParaSite" id="GPUH_0000759101-mRNA-1"/>
    </source>
</evidence>
<dbReference type="InterPro" id="IPR016563">
    <property type="entry name" value="Npl4"/>
</dbReference>
<dbReference type="PANTHER" id="PTHR12710">
    <property type="entry name" value="NUCLEAR PROTEIN LOCALIZATION 4"/>
    <property type="match status" value="1"/>
</dbReference>
<dbReference type="InterPro" id="IPR007717">
    <property type="entry name" value="NPL4_C"/>
</dbReference>
<dbReference type="AlphaFoldDB" id="A0A183DFU1"/>
<sequence length="78" mass="8671">MIGRYELFPEVPLGIKATVAAIYEPPQSSSADSLTLEDDPQEELVDELCSFLGLKRVAMAISVPNLPQLWHQVQFLTL</sequence>
<reference evidence="4" key="1">
    <citation type="submission" date="2016-06" db="UniProtKB">
        <authorList>
            <consortium name="WormBaseParasite"/>
        </authorList>
    </citation>
    <scope>IDENTIFICATION</scope>
</reference>
<dbReference type="EMBL" id="UYRT01019936">
    <property type="protein sequence ID" value="VDK58872.1"/>
    <property type="molecule type" value="Genomic_DNA"/>
</dbReference>
<dbReference type="WBParaSite" id="GPUH_0000759101-mRNA-1">
    <property type="protein sequence ID" value="GPUH_0000759101-mRNA-1"/>
    <property type="gene ID" value="GPUH_0000759101"/>
</dbReference>
<dbReference type="GO" id="GO:0043130">
    <property type="term" value="F:ubiquitin binding"/>
    <property type="evidence" value="ECO:0007669"/>
    <property type="project" value="TreeGrafter"/>
</dbReference>
<dbReference type="PANTHER" id="PTHR12710:SF0">
    <property type="entry name" value="NUCLEAR PROTEIN LOCALIZATION PROTEIN 4 HOMOLOG"/>
    <property type="match status" value="1"/>
</dbReference>
<proteinExistence type="predicted"/>
<feature type="domain" description="Nuclear pore localisation protein NPL4 C-terminal" evidence="1">
    <location>
        <begin position="1"/>
        <end position="60"/>
    </location>
</feature>
<evidence type="ECO:0000259" key="1">
    <source>
        <dbReference type="Pfam" id="PF05021"/>
    </source>
</evidence>
<gene>
    <name evidence="2" type="ORF">GPUH_LOCUS7581</name>
</gene>